<organism evidence="1 2">
    <name type="scientific">Suillus luteus UH-Slu-Lm8-n1</name>
    <dbReference type="NCBI Taxonomy" id="930992"/>
    <lineage>
        <taxon>Eukaryota</taxon>
        <taxon>Fungi</taxon>
        <taxon>Dikarya</taxon>
        <taxon>Basidiomycota</taxon>
        <taxon>Agaricomycotina</taxon>
        <taxon>Agaricomycetes</taxon>
        <taxon>Agaricomycetidae</taxon>
        <taxon>Boletales</taxon>
        <taxon>Suillineae</taxon>
        <taxon>Suillaceae</taxon>
        <taxon>Suillus</taxon>
    </lineage>
</organism>
<dbReference type="InterPro" id="IPR011990">
    <property type="entry name" value="TPR-like_helical_dom_sf"/>
</dbReference>
<evidence type="ECO:0000313" key="1">
    <source>
        <dbReference type="EMBL" id="KIK36590.1"/>
    </source>
</evidence>
<dbReference type="STRING" id="930992.A0A0C9ZGR8"/>
<gene>
    <name evidence="1" type="ORF">CY34DRAFT_16287</name>
</gene>
<dbReference type="OrthoDB" id="2647271at2759"/>
<keyword evidence="2" id="KW-1185">Reference proteome</keyword>
<dbReference type="Proteomes" id="UP000054485">
    <property type="component" value="Unassembled WGS sequence"/>
</dbReference>
<dbReference type="EMBL" id="KN835516">
    <property type="protein sequence ID" value="KIK36590.1"/>
    <property type="molecule type" value="Genomic_DNA"/>
</dbReference>
<evidence type="ECO:0000313" key="2">
    <source>
        <dbReference type="Proteomes" id="UP000054485"/>
    </source>
</evidence>
<reference evidence="1 2" key="1">
    <citation type="submission" date="2014-04" db="EMBL/GenBank/DDBJ databases">
        <authorList>
            <consortium name="DOE Joint Genome Institute"/>
            <person name="Kuo A."/>
            <person name="Ruytinx J."/>
            <person name="Rineau F."/>
            <person name="Colpaert J."/>
            <person name="Kohler A."/>
            <person name="Nagy L.G."/>
            <person name="Floudas D."/>
            <person name="Copeland A."/>
            <person name="Barry K.W."/>
            <person name="Cichocki N."/>
            <person name="Veneault-Fourrey C."/>
            <person name="LaButti K."/>
            <person name="Lindquist E.A."/>
            <person name="Lipzen A."/>
            <person name="Lundell T."/>
            <person name="Morin E."/>
            <person name="Murat C."/>
            <person name="Sun H."/>
            <person name="Tunlid A."/>
            <person name="Henrissat B."/>
            <person name="Grigoriev I.V."/>
            <person name="Hibbett D.S."/>
            <person name="Martin F."/>
            <person name="Nordberg H.P."/>
            <person name="Cantor M.N."/>
            <person name="Hua S.X."/>
        </authorList>
    </citation>
    <scope>NUCLEOTIDE SEQUENCE [LARGE SCALE GENOMIC DNA]</scope>
    <source>
        <strain evidence="1 2">UH-Slu-Lm8-n1</strain>
    </source>
</reference>
<dbReference type="Gene3D" id="1.25.40.10">
    <property type="entry name" value="Tetratricopeptide repeat domain"/>
    <property type="match status" value="2"/>
</dbReference>
<accession>A0A0C9ZGR8</accession>
<proteinExistence type="predicted"/>
<dbReference type="InParanoid" id="A0A0C9ZGR8"/>
<sequence length="413" mass="46686">MSWDVLLNRGVESFDLTFPPVRGVYPSLTLKAAAVHACDDQGGALSASLVDCDIPRDTDAGHAQFAKYVTSKTVSHLNAAVEHFQLVLDQCPVSHPDHAAALTNLAWTRLEGYIRDDLEDIDTTTARFRDALALRPQRHPDHSLSLHNLTEALTWRYNKKGTAPDIREVVQLYRELLPLCPKGTFLRSIVAGENGVDYVIDECNDLPKDASDEGICFRRIVLELCQLGHQLRPAALDMLPSALKSRFTQRGKIDDLDEGIQFHREAVSLHPEGHPDRDTYLNNLALSLKVRFEHQGKPNDLNQAISLYEEALRLLPVGHKSRDFSLDNLGGALVTRFYDRDDIDDITRAISLRREALTLRPPGHPDRDTTLSNLAYALHKRYYKLDASNDLNEAIDRYRESLRLKRLDHPRRP</sequence>
<dbReference type="AlphaFoldDB" id="A0A0C9ZGR8"/>
<dbReference type="HOGENOM" id="CLU_001305_7_3_1"/>
<protein>
    <submittedName>
        <fullName evidence="1">Uncharacterized protein</fullName>
    </submittedName>
</protein>
<name>A0A0C9ZGR8_9AGAM</name>
<reference evidence="2" key="2">
    <citation type="submission" date="2015-01" db="EMBL/GenBank/DDBJ databases">
        <title>Evolutionary Origins and Diversification of the Mycorrhizal Mutualists.</title>
        <authorList>
            <consortium name="DOE Joint Genome Institute"/>
            <consortium name="Mycorrhizal Genomics Consortium"/>
            <person name="Kohler A."/>
            <person name="Kuo A."/>
            <person name="Nagy L.G."/>
            <person name="Floudas D."/>
            <person name="Copeland A."/>
            <person name="Barry K.W."/>
            <person name="Cichocki N."/>
            <person name="Veneault-Fourrey C."/>
            <person name="LaButti K."/>
            <person name="Lindquist E.A."/>
            <person name="Lipzen A."/>
            <person name="Lundell T."/>
            <person name="Morin E."/>
            <person name="Murat C."/>
            <person name="Riley R."/>
            <person name="Ohm R."/>
            <person name="Sun H."/>
            <person name="Tunlid A."/>
            <person name="Henrissat B."/>
            <person name="Grigoriev I.V."/>
            <person name="Hibbett D.S."/>
            <person name="Martin F."/>
        </authorList>
    </citation>
    <scope>NUCLEOTIDE SEQUENCE [LARGE SCALE GENOMIC DNA]</scope>
    <source>
        <strain evidence="2">UH-Slu-Lm8-n1</strain>
    </source>
</reference>
<dbReference type="SUPFAM" id="SSF81901">
    <property type="entry name" value="HCP-like"/>
    <property type="match status" value="1"/>
</dbReference>